<dbReference type="STRING" id="1563157.AQS70_09310"/>
<sequence>MNNIDWSQLRKAEDIKAETEASRLAPLIAAETQWAEQERKFAGEQLEAIEDGESVAGTEREWRDYRTQVRAWKLGAAGYPDSNLRPARPI</sequence>
<reference evidence="1 2" key="1">
    <citation type="submission" date="2015-10" db="EMBL/GenBank/DDBJ databases">
        <title>Pseudomonas helleri sp. nov. and Pseudomonas weihenstephanensis sp. nov., isolated from raw cows milk.</title>
        <authorList>
            <person name="Von Neubeck M."/>
            <person name="Huptas C."/>
            <person name="Wenning M."/>
            <person name="Scherer S."/>
        </authorList>
    </citation>
    <scope>NUCLEOTIDE SEQUENCE [LARGE SCALE GENOMIC DNA]</scope>
    <source>
        <strain evidence="1 2">BSTT44</strain>
    </source>
</reference>
<name>A0A0Q0XTT9_9PSED</name>
<dbReference type="OrthoDB" id="7016747at2"/>
<protein>
    <recommendedName>
        <fullName evidence="3">Phage tail protein</fullName>
    </recommendedName>
</protein>
<dbReference type="AlphaFoldDB" id="A0A0Q0XTT9"/>
<gene>
    <name evidence="1" type="ORF">AQS70_09310</name>
</gene>
<dbReference type="RefSeq" id="WP_055102773.1">
    <property type="nucleotide sequence ID" value="NZ_LLWH01000160.1"/>
</dbReference>
<evidence type="ECO:0008006" key="3">
    <source>
        <dbReference type="Google" id="ProtNLM"/>
    </source>
</evidence>
<dbReference type="Proteomes" id="UP000050342">
    <property type="component" value="Unassembled WGS sequence"/>
</dbReference>
<comment type="caution">
    <text evidence="1">The sequence shown here is derived from an EMBL/GenBank/DDBJ whole genome shotgun (WGS) entry which is preliminary data.</text>
</comment>
<organism evidence="1 2">
    <name type="scientific">Pseudomonas endophytica</name>
    <dbReference type="NCBI Taxonomy" id="1563157"/>
    <lineage>
        <taxon>Bacteria</taxon>
        <taxon>Pseudomonadati</taxon>
        <taxon>Pseudomonadota</taxon>
        <taxon>Gammaproteobacteria</taxon>
        <taxon>Pseudomonadales</taxon>
        <taxon>Pseudomonadaceae</taxon>
        <taxon>Pseudomonas</taxon>
    </lineage>
</organism>
<dbReference type="EMBL" id="LLWH01000160">
    <property type="protein sequence ID" value="KQB53799.1"/>
    <property type="molecule type" value="Genomic_DNA"/>
</dbReference>
<evidence type="ECO:0000313" key="2">
    <source>
        <dbReference type="Proteomes" id="UP000050342"/>
    </source>
</evidence>
<keyword evidence="2" id="KW-1185">Reference proteome</keyword>
<evidence type="ECO:0000313" key="1">
    <source>
        <dbReference type="EMBL" id="KQB53799.1"/>
    </source>
</evidence>
<accession>A0A0Q0XTT9</accession>
<proteinExistence type="predicted"/>